<evidence type="ECO:0000256" key="5">
    <source>
        <dbReference type="ARBA" id="ARBA00014155"/>
    </source>
</evidence>
<dbReference type="Pfam" id="PF02569">
    <property type="entry name" value="Pantoate_ligase"/>
    <property type="match status" value="1"/>
</dbReference>
<dbReference type="PANTHER" id="PTHR21299">
    <property type="entry name" value="CYTIDYLATE KINASE/PANTOATE-BETA-ALANINE LIGASE"/>
    <property type="match status" value="1"/>
</dbReference>
<evidence type="ECO:0000256" key="12">
    <source>
        <dbReference type="ARBA" id="ARBA00055042"/>
    </source>
</evidence>
<feature type="binding site" evidence="13">
    <location>
        <position position="58"/>
    </location>
    <ligand>
        <name>beta-alanine</name>
        <dbReference type="ChEBI" id="CHEBI:57966"/>
    </ligand>
</feature>
<evidence type="ECO:0000256" key="7">
    <source>
        <dbReference type="ARBA" id="ARBA00022598"/>
    </source>
</evidence>
<evidence type="ECO:0000256" key="4">
    <source>
        <dbReference type="ARBA" id="ARBA00012219"/>
    </source>
</evidence>
<dbReference type="CDD" id="cd00560">
    <property type="entry name" value="PanC"/>
    <property type="match status" value="1"/>
</dbReference>
<evidence type="ECO:0000256" key="1">
    <source>
        <dbReference type="ARBA" id="ARBA00004496"/>
    </source>
</evidence>
<evidence type="ECO:0000256" key="2">
    <source>
        <dbReference type="ARBA" id="ARBA00004990"/>
    </source>
</evidence>
<keyword evidence="10 13" id="KW-0067">ATP-binding</keyword>
<comment type="miscellaneous">
    <text evidence="13">The reaction proceeds by a bi uni uni bi ping pong mechanism.</text>
</comment>
<feature type="active site" description="Proton donor" evidence="13">
    <location>
        <position position="34"/>
    </location>
</feature>
<dbReference type="Gene3D" id="3.40.50.620">
    <property type="entry name" value="HUPs"/>
    <property type="match status" value="1"/>
</dbReference>
<dbReference type="EC" id="6.3.2.1" evidence="4 13"/>
<evidence type="ECO:0000256" key="3">
    <source>
        <dbReference type="ARBA" id="ARBA00009256"/>
    </source>
</evidence>
<keyword evidence="6 13" id="KW-0963">Cytoplasm</keyword>
<evidence type="ECO:0000256" key="13">
    <source>
        <dbReference type="HAMAP-Rule" id="MF_00158"/>
    </source>
</evidence>
<dbReference type="SUPFAM" id="SSF52374">
    <property type="entry name" value="Nucleotidylyl transferase"/>
    <property type="match status" value="1"/>
</dbReference>
<dbReference type="InterPro" id="IPR042176">
    <property type="entry name" value="Pantoate_ligase_C"/>
</dbReference>
<dbReference type="PANTHER" id="PTHR21299:SF1">
    <property type="entry name" value="PANTOATE--BETA-ALANINE LIGASE"/>
    <property type="match status" value="1"/>
</dbReference>
<evidence type="ECO:0000313" key="14">
    <source>
        <dbReference type="EMBL" id="ROO29065.1"/>
    </source>
</evidence>
<dbReference type="NCBIfam" id="TIGR00018">
    <property type="entry name" value="panC"/>
    <property type="match status" value="1"/>
</dbReference>
<organism evidence="14 15">
    <name type="scientific">Salinisphaera orenii MK-B5</name>
    <dbReference type="NCBI Taxonomy" id="856730"/>
    <lineage>
        <taxon>Bacteria</taxon>
        <taxon>Pseudomonadati</taxon>
        <taxon>Pseudomonadota</taxon>
        <taxon>Gammaproteobacteria</taxon>
        <taxon>Salinisphaerales</taxon>
        <taxon>Salinisphaeraceae</taxon>
        <taxon>Salinisphaera</taxon>
    </lineage>
</organism>
<keyword evidence="7 13" id="KW-0436">Ligase</keyword>
<dbReference type="InterPro" id="IPR014729">
    <property type="entry name" value="Rossmann-like_a/b/a_fold"/>
</dbReference>
<evidence type="ECO:0000256" key="9">
    <source>
        <dbReference type="ARBA" id="ARBA00022741"/>
    </source>
</evidence>
<dbReference type="Gene3D" id="3.30.1300.10">
    <property type="entry name" value="Pantoate-beta-alanine ligase, C-terminal domain"/>
    <property type="match status" value="1"/>
</dbReference>
<keyword evidence="9 13" id="KW-0547">Nucleotide-binding</keyword>
<comment type="pathway">
    <text evidence="2 13">Cofactor biosynthesis; (R)-pantothenate biosynthesis; (R)-pantothenate from (R)-pantoate and beta-alanine: step 1/1.</text>
</comment>
<proteinExistence type="inferred from homology"/>
<dbReference type="HAMAP" id="MF_00158">
    <property type="entry name" value="PanC"/>
    <property type="match status" value="1"/>
</dbReference>
<feature type="binding site" evidence="13">
    <location>
        <begin position="183"/>
        <end position="186"/>
    </location>
    <ligand>
        <name>ATP</name>
        <dbReference type="ChEBI" id="CHEBI:30616"/>
    </ligand>
</feature>
<dbReference type="GO" id="GO:0005524">
    <property type="term" value="F:ATP binding"/>
    <property type="evidence" value="ECO:0007669"/>
    <property type="project" value="UniProtKB-KW"/>
</dbReference>
<dbReference type="EMBL" id="AYKH01000006">
    <property type="protein sequence ID" value="ROO29065.1"/>
    <property type="molecule type" value="Genomic_DNA"/>
</dbReference>
<dbReference type="GO" id="GO:0004592">
    <property type="term" value="F:pantoate-beta-alanine ligase activity"/>
    <property type="evidence" value="ECO:0007669"/>
    <property type="project" value="UniProtKB-UniRule"/>
</dbReference>
<comment type="subunit">
    <text evidence="13">Homodimer.</text>
</comment>
<keyword evidence="8 13" id="KW-0566">Pantothenate biosynthesis</keyword>
<dbReference type="GO" id="GO:0015940">
    <property type="term" value="P:pantothenate biosynthetic process"/>
    <property type="evidence" value="ECO:0007669"/>
    <property type="project" value="UniProtKB-UniRule"/>
</dbReference>
<sequence>MQRLTTADALAAWRDDAGGRIGLVPTMGNLHAGHMALVAAARARCDRVVTSIFVNPLQFGPGEDLDSYPRTLAADLAALEAAGVDVVFTPSVETMYPDGGRSATRVQVAGVTDILCGARRPGHFDGVATVVAKLFNLVRPDTAFFGEKDYQQLAVIRQMVADLCMNIDIAGVPIEREADGLALSSRNGYLSAAERRRAPALAAALRECVDRLAAGERDFAALERQGTARLAEAGFDPDYFEIRSAALTPPDPGTRVFRVLAAGHLGRARLIDNMGVSAPPR</sequence>
<gene>
    <name evidence="13 14" type="primary">panC</name>
    <name evidence="14" type="ORF">SAOR_04685</name>
</gene>
<evidence type="ECO:0000313" key="15">
    <source>
        <dbReference type="Proteomes" id="UP000283993"/>
    </source>
</evidence>
<evidence type="ECO:0000256" key="11">
    <source>
        <dbReference type="ARBA" id="ARBA00048258"/>
    </source>
</evidence>
<dbReference type="Proteomes" id="UP000283993">
    <property type="component" value="Unassembled WGS sequence"/>
</dbReference>
<name>A0A423PTX9_9GAMM</name>
<dbReference type="UniPathway" id="UPA00028">
    <property type="reaction ID" value="UER00005"/>
</dbReference>
<reference evidence="14 15" key="1">
    <citation type="submission" date="2013-10" db="EMBL/GenBank/DDBJ databases">
        <title>Salinisphaera orenii MK-B5 Genome Sequencing.</title>
        <authorList>
            <person name="Lai Q."/>
            <person name="Li C."/>
            <person name="Shao Z."/>
        </authorList>
    </citation>
    <scope>NUCLEOTIDE SEQUENCE [LARGE SCALE GENOMIC DNA]</scope>
    <source>
        <strain evidence="14 15">MK-B5</strain>
    </source>
</reference>
<feature type="binding site" evidence="13">
    <location>
        <position position="58"/>
    </location>
    <ligand>
        <name>(R)-pantoate</name>
        <dbReference type="ChEBI" id="CHEBI:15980"/>
    </ligand>
</feature>
<evidence type="ECO:0000256" key="10">
    <source>
        <dbReference type="ARBA" id="ARBA00022840"/>
    </source>
</evidence>
<comment type="subcellular location">
    <subcellularLocation>
        <location evidence="1 13">Cytoplasm</location>
    </subcellularLocation>
</comment>
<dbReference type="RefSeq" id="WP_123630422.1">
    <property type="nucleotide sequence ID" value="NZ_AYKH01000006.1"/>
</dbReference>
<feature type="binding site" evidence="13">
    <location>
        <position position="152"/>
    </location>
    <ligand>
        <name>(R)-pantoate</name>
        <dbReference type="ChEBI" id="CHEBI:15980"/>
    </ligand>
</feature>
<comment type="similarity">
    <text evidence="3 13">Belongs to the pantothenate synthetase family.</text>
</comment>
<comment type="caution">
    <text evidence="14">The sequence shown here is derived from an EMBL/GenBank/DDBJ whole genome shotgun (WGS) entry which is preliminary data.</text>
</comment>
<comment type="catalytic activity">
    <reaction evidence="11 13">
        <text>(R)-pantoate + beta-alanine + ATP = (R)-pantothenate + AMP + diphosphate + H(+)</text>
        <dbReference type="Rhea" id="RHEA:10912"/>
        <dbReference type="ChEBI" id="CHEBI:15378"/>
        <dbReference type="ChEBI" id="CHEBI:15980"/>
        <dbReference type="ChEBI" id="CHEBI:29032"/>
        <dbReference type="ChEBI" id="CHEBI:30616"/>
        <dbReference type="ChEBI" id="CHEBI:33019"/>
        <dbReference type="ChEBI" id="CHEBI:57966"/>
        <dbReference type="ChEBI" id="CHEBI:456215"/>
        <dbReference type="EC" id="6.3.2.1"/>
    </reaction>
</comment>
<accession>A0A423PTX9</accession>
<protein>
    <recommendedName>
        <fullName evidence="5 13">Pantothenate synthetase</fullName>
        <shortName evidence="13">PS</shortName>
        <ecNumber evidence="4 13">6.3.2.1</ecNumber>
    </recommendedName>
    <alternativeName>
        <fullName evidence="13">Pantoate--beta-alanine ligase</fullName>
    </alternativeName>
    <alternativeName>
        <fullName evidence="13">Pantoate-activating enzyme</fullName>
    </alternativeName>
</protein>
<dbReference type="FunFam" id="3.40.50.620:FF:000114">
    <property type="entry name" value="Pantothenate synthetase"/>
    <property type="match status" value="1"/>
</dbReference>
<keyword evidence="15" id="KW-1185">Reference proteome</keyword>
<evidence type="ECO:0000256" key="6">
    <source>
        <dbReference type="ARBA" id="ARBA00022490"/>
    </source>
</evidence>
<dbReference type="AlphaFoldDB" id="A0A423PTX9"/>
<dbReference type="GO" id="GO:0005829">
    <property type="term" value="C:cytosol"/>
    <property type="evidence" value="ECO:0007669"/>
    <property type="project" value="TreeGrafter"/>
</dbReference>
<feature type="binding site" evidence="13">
    <location>
        <begin position="27"/>
        <end position="34"/>
    </location>
    <ligand>
        <name>ATP</name>
        <dbReference type="ChEBI" id="CHEBI:30616"/>
    </ligand>
</feature>
<comment type="function">
    <text evidence="12 13">Catalyzes the condensation of pantoate with beta-alanine in an ATP-dependent reaction via a pantoyl-adenylate intermediate.</text>
</comment>
<evidence type="ECO:0000256" key="8">
    <source>
        <dbReference type="ARBA" id="ARBA00022655"/>
    </source>
</evidence>
<feature type="binding site" evidence="13">
    <location>
        <begin position="146"/>
        <end position="149"/>
    </location>
    <ligand>
        <name>ATP</name>
        <dbReference type="ChEBI" id="CHEBI:30616"/>
    </ligand>
</feature>
<dbReference type="InterPro" id="IPR003721">
    <property type="entry name" value="Pantoate_ligase"/>
</dbReference>
<comment type="caution">
    <text evidence="13">Lacks conserved residue(s) required for the propagation of feature annotation.</text>
</comment>